<proteinExistence type="predicted"/>
<evidence type="ECO:0000313" key="3">
    <source>
        <dbReference type="Proteomes" id="UP000319432"/>
    </source>
</evidence>
<dbReference type="OrthoDB" id="9776801at2"/>
<keyword evidence="1" id="KW-0812">Transmembrane</keyword>
<keyword evidence="3" id="KW-1185">Reference proteome</keyword>
<feature type="transmembrane region" description="Helical" evidence="1">
    <location>
        <begin position="12"/>
        <end position="34"/>
    </location>
</feature>
<evidence type="ECO:0000313" key="2">
    <source>
        <dbReference type="EMBL" id="QDX92472.1"/>
    </source>
</evidence>
<keyword evidence="1" id="KW-1133">Transmembrane helix</keyword>
<name>A0A518V655_BRELA</name>
<dbReference type="Proteomes" id="UP000319432">
    <property type="component" value="Chromosome"/>
</dbReference>
<gene>
    <name evidence="2" type="ORF">EEL30_09125</name>
</gene>
<dbReference type="EMBL" id="CP033464">
    <property type="protein sequence ID" value="QDX92472.1"/>
    <property type="molecule type" value="Genomic_DNA"/>
</dbReference>
<evidence type="ECO:0000256" key="1">
    <source>
        <dbReference type="SAM" id="Phobius"/>
    </source>
</evidence>
<keyword evidence="1" id="KW-0472">Membrane</keyword>
<feature type="transmembrane region" description="Helical" evidence="1">
    <location>
        <begin position="40"/>
        <end position="61"/>
    </location>
</feature>
<organism evidence="2 3">
    <name type="scientific">Brevibacillus laterosporus</name>
    <name type="common">Bacillus laterosporus</name>
    <dbReference type="NCBI Taxonomy" id="1465"/>
    <lineage>
        <taxon>Bacteria</taxon>
        <taxon>Bacillati</taxon>
        <taxon>Bacillota</taxon>
        <taxon>Bacilli</taxon>
        <taxon>Bacillales</taxon>
        <taxon>Paenibacillaceae</taxon>
        <taxon>Brevibacillus</taxon>
    </lineage>
</organism>
<accession>A0A518V655</accession>
<protein>
    <submittedName>
        <fullName evidence="2">Uncharacterized protein</fullName>
    </submittedName>
</protein>
<dbReference type="AlphaFoldDB" id="A0A518V655"/>
<reference evidence="2 3" key="1">
    <citation type="submission" date="2018-11" db="EMBL/GenBank/DDBJ databases">
        <title>Phylogenetic determinants of toxin gene distribution in genomes of Brevibacillus laterosporus.</title>
        <authorList>
            <person name="Glare T.R."/>
            <person name="Durrant A."/>
            <person name="Berry C."/>
            <person name="Palma L."/>
            <person name="Ormskirk M."/>
            <person name="Cox M.O."/>
        </authorList>
    </citation>
    <scope>NUCLEOTIDE SEQUENCE [LARGE SCALE GENOMIC DNA]</scope>
    <source>
        <strain evidence="2 3">1821L</strain>
    </source>
</reference>
<sequence>MRKKTMEMLKGYTALIAMWILIGTVVFKWIDLFIDLKRDVFIAMIGFVGSIIGGAITLLGVRMAIKDQNRRDFFNSIPLRYHHGVFVQTILVDYYSLLSEFLGQNHHYEFHIHLTNLVSRSEELLQKVATVSIEAYDYANDFLNLAFSLEHYMRSTNHDGTSQDERNQKYIEYLQEMNKSLFLYSDEIKKIKRDYSLMRHI</sequence>